<accession>A0A4R5TVN6</accession>
<dbReference type="OrthoDB" id="9784774at2"/>
<evidence type="ECO:0000256" key="3">
    <source>
        <dbReference type="PROSITE-ProRule" id="PRU00464"/>
    </source>
</evidence>
<dbReference type="PROSITE" id="PS51084">
    <property type="entry name" value="HIT_2"/>
    <property type="match status" value="1"/>
</dbReference>
<dbReference type="PRINTS" id="PR00332">
    <property type="entry name" value="HISTRIAD"/>
</dbReference>
<feature type="region of interest" description="Disordered" evidence="4">
    <location>
        <begin position="1"/>
        <end position="21"/>
    </location>
</feature>
<evidence type="ECO:0000256" key="2">
    <source>
        <dbReference type="PIRSR" id="PIRSR601310-3"/>
    </source>
</evidence>
<organism evidence="6 7">
    <name type="scientific">Arthrobacter crusticola</name>
    <dbReference type="NCBI Taxonomy" id="2547960"/>
    <lineage>
        <taxon>Bacteria</taxon>
        <taxon>Bacillati</taxon>
        <taxon>Actinomycetota</taxon>
        <taxon>Actinomycetes</taxon>
        <taxon>Micrococcales</taxon>
        <taxon>Micrococcaceae</taxon>
        <taxon>Arthrobacter</taxon>
    </lineage>
</organism>
<evidence type="ECO:0000256" key="1">
    <source>
        <dbReference type="PIRSR" id="PIRSR601310-1"/>
    </source>
</evidence>
<proteinExistence type="predicted"/>
<feature type="domain" description="HIT" evidence="5">
    <location>
        <begin position="41"/>
        <end position="149"/>
    </location>
</feature>
<gene>
    <name evidence="6" type="ORF">E2F48_07730</name>
</gene>
<dbReference type="SUPFAM" id="SSF54197">
    <property type="entry name" value="HIT-like"/>
    <property type="match status" value="1"/>
</dbReference>
<keyword evidence="7" id="KW-1185">Reference proteome</keyword>
<dbReference type="EMBL" id="SMTK01000003">
    <property type="protein sequence ID" value="TDK25171.1"/>
    <property type="molecule type" value="Genomic_DNA"/>
</dbReference>
<feature type="compositionally biased region" description="Low complexity" evidence="4">
    <location>
        <begin position="1"/>
        <end position="15"/>
    </location>
</feature>
<dbReference type="GO" id="GO:0003824">
    <property type="term" value="F:catalytic activity"/>
    <property type="evidence" value="ECO:0007669"/>
    <property type="project" value="InterPro"/>
</dbReference>
<protein>
    <submittedName>
        <fullName evidence="6">HIT family protein</fullName>
    </submittedName>
</protein>
<name>A0A4R5TVN6_9MICC</name>
<dbReference type="GO" id="GO:0009117">
    <property type="term" value="P:nucleotide metabolic process"/>
    <property type="evidence" value="ECO:0007669"/>
    <property type="project" value="TreeGrafter"/>
</dbReference>
<sequence>MGAHGPAAGAPWPVGRSRHAPGCGRAAPEGLPSGAMSEECVFCAIGEGRLDALVVGENPRALAFLDRHPISDGHTLVIPKHHSENFLDMPAEDRTAVADLAHDVAYNLSHTLPRFEGFNLLMSNGQAAGQTVFHTHLHVFPRMAGDGYHLEQKPERVPSDEELRAVQALLLAGVPARSDD</sequence>
<evidence type="ECO:0000256" key="4">
    <source>
        <dbReference type="SAM" id="MobiDB-lite"/>
    </source>
</evidence>
<comment type="caution">
    <text evidence="6">The sequence shown here is derived from an EMBL/GenBank/DDBJ whole genome shotgun (WGS) entry which is preliminary data.</text>
</comment>
<dbReference type="InterPro" id="IPR011146">
    <property type="entry name" value="HIT-like"/>
</dbReference>
<dbReference type="AlphaFoldDB" id="A0A4R5TVN6"/>
<evidence type="ECO:0000259" key="5">
    <source>
        <dbReference type="PROSITE" id="PS51084"/>
    </source>
</evidence>
<dbReference type="PANTHER" id="PTHR46648">
    <property type="entry name" value="HIT FAMILY PROTEIN 1"/>
    <property type="match status" value="1"/>
</dbReference>
<dbReference type="InterPro" id="IPR001310">
    <property type="entry name" value="Histidine_triad_HIT"/>
</dbReference>
<feature type="short sequence motif" description="Histidine triad motif" evidence="2 3">
    <location>
        <begin position="134"/>
        <end position="138"/>
    </location>
</feature>
<dbReference type="Gene3D" id="3.30.428.10">
    <property type="entry name" value="HIT-like"/>
    <property type="match status" value="1"/>
</dbReference>
<evidence type="ECO:0000313" key="6">
    <source>
        <dbReference type="EMBL" id="TDK25171.1"/>
    </source>
</evidence>
<feature type="active site" description="Tele-AMP-histidine intermediate" evidence="1">
    <location>
        <position position="136"/>
    </location>
</feature>
<dbReference type="InterPro" id="IPR036265">
    <property type="entry name" value="HIT-like_sf"/>
</dbReference>
<dbReference type="Pfam" id="PF01230">
    <property type="entry name" value="HIT"/>
    <property type="match status" value="1"/>
</dbReference>
<dbReference type="PANTHER" id="PTHR46648:SF1">
    <property type="entry name" value="ADENOSINE 5'-MONOPHOSPHORAMIDASE HNT1"/>
    <property type="match status" value="1"/>
</dbReference>
<evidence type="ECO:0000313" key="7">
    <source>
        <dbReference type="Proteomes" id="UP000295411"/>
    </source>
</evidence>
<dbReference type="Proteomes" id="UP000295411">
    <property type="component" value="Unassembled WGS sequence"/>
</dbReference>
<reference evidence="6 7" key="1">
    <citation type="submission" date="2019-03" db="EMBL/GenBank/DDBJ databases">
        <title>Arthrobacter sp. nov., an bacterium isolated from biocrust in Mu Us Desert.</title>
        <authorList>
            <person name="Lixiong L."/>
        </authorList>
    </citation>
    <scope>NUCLEOTIDE SEQUENCE [LARGE SCALE GENOMIC DNA]</scope>
    <source>
        <strain evidence="6 7">SLN-3</strain>
    </source>
</reference>